<dbReference type="EMBL" id="RQYC01000001">
    <property type="protein sequence ID" value="RRD91727.1"/>
    <property type="molecule type" value="Genomic_DNA"/>
</dbReference>
<protein>
    <submittedName>
        <fullName evidence="2">Formylglycine-generating enzyme family protein</fullName>
    </submittedName>
</protein>
<dbReference type="InterPro" id="IPR042095">
    <property type="entry name" value="SUMF_sf"/>
</dbReference>
<dbReference type="InterPro" id="IPR016187">
    <property type="entry name" value="CTDL_fold"/>
</dbReference>
<keyword evidence="3" id="KW-1185">Reference proteome</keyword>
<comment type="caution">
    <text evidence="2">The sequence shown here is derived from an EMBL/GenBank/DDBJ whole genome shotgun (WGS) entry which is preliminary data.</text>
</comment>
<reference evidence="2 3" key="1">
    <citation type="submission" date="2018-11" db="EMBL/GenBank/DDBJ databases">
        <title>Genomes From Bacteria Associated with the Canine Oral Cavity: a Test Case for Automated Genome-Based Taxonomic Assignment.</title>
        <authorList>
            <person name="Coil D.A."/>
            <person name="Jospin G."/>
            <person name="Darling A.E."/>
            <person name="Wallis C."/>
            <person name="Davis I.J."/>
            <person name="Harris S."/>
            <person name="Eisen J.A."/>
            <person name="Holcombe L.J."/>
            <person name="O'Flynn C."/>
        </authorList>
    </citation>
    <scope>NUCLEOTIDE SEQUENCE [LARGE SCALE GENOMIC DNA]</scope>
    <source>
        <strain evidence="2 3">COT-280</strain>
    </source>
</reference>
<dbReference type="Proteomes" id="UP000269923">
    <property type="component" value="Unassembled WGS sequence"/>
</dbReference>
<dbReference type="PANTHER" id="PTHR23150">
    <property type="entry name" value="SULFATASE MODIFYING FACTOR 1, 2"/>
    <property type="match status" value="1"/>
</dbReference>
<feature type="domain" description="Sulfatase-modifying factor enzyme-like" evidence="1">
    <location>
        <begin position="53"/>
        <end position="261"/>
    </location>
</feature>
<evidence type="ECO:0000313" key="2">
    <source>
        <dbReference type="EMBL" id="RRD91727.1"/>
    </source>
</evidence>
<name>A0A3P2A8H4_9NEIS</name>
<dbReference type="SUPFAM" id="SSF56436">
    <property type="entry name" value="C-type lectin-like"/>
    <property type="match status" value="1"/>
</dbReference>
<dbReference type="Pfam" id="PF03781">
    <property type="entry name" value="FGE-sulfatase"/>
    <property type="match status" value="1"/>
</dbReference>
<evidence type="ECO:0000259" key="1">
    <source>
        <dbReference type="Pfam" id="PF03781"/>
    </source>
</evidence>
<dbReference type="Gene3D" id="3.90.1580.10">
    <property type="entry name" value="paralog of FGE (formylglycine-generating enzyme)"/>
    <property type="match status" value="1"/>
</dbReference>
<dbReference type="InterPro" id="IPR005532">
    <property type="entry name" value="SUMF_dom"/>
</dbReference>
<dbReference type="PANTHER" id="PTHR23150:SF19">
    <property type="entry name" value="FORMYLGLYCINE-GENERATING ENZYME"/>
    <property type="match status" value="1"/>
</dbReference>
<dbReference type="GO" id="GO:0120147">
    <property type="term" value="F:formylglycine-generating oxidase activity"/>
    <property type="evidence" value="ECO:0007669"/>
    <property type="project" value="TreeGrafter"/>
</dbReference>
<sequence>MRAWCWRKRGGSVGSKTAWVLAWGLCGTLVQAAVPTAKLPAASPAMPYLNPKAQTVRVEAFQMDVYPVTNRQFAEFVRRYPQWQRGRADARQTDSATYLRHWAQAHAPAAADADKPVTNLSWFAANAYCRAQNKRLPLTAEWEYAAMASPTARNGTHQAAYRRVFNDWYAAGDKRVLRTVGRGQANIWGIHDLHGLIWEWTEDFNNALLIPDANGMRGGEFCGIPANAAVGTSNHGAFIRLNMRSRLQPHFAMPFLGFRCVAPVRRSA</sequence>
<evidence type="ECO:0000313" key="3">
    <source>
        <dbReference type="Proteomes" id="UP000269923"/>
    </source>
</evidence>
<gene>
    <name evidence="2" type="ORF">EII21_01510</name>
</gene>
<proteinExistence type="predicted"/>
<dbReference type="STRING" id="1121352.GCA_000620925_00376"/>
<dbReference type="InterPro" id="IPR051043">
    <property type="entry name" value="Sulfatase_Mod_Factor_Kinase"/>
</dbReference>
<organism evidence="2 3">
    <name type="scientific">Conchiformibius steedae</name>
    <dbReference type="NCBI Taxonomy" id="153493"/>
    <lineage>
        <taxon>Bacteria</taxon>
        <taxon>Pseudomonadati</taxon>
        <taxon>Pseudomonadota</taxon>
        <taxon>Betaproteobacteria</taxon>
        <taxon>Neisseriales</taxon>
        <taxon>Neisseriaceae</taxon>
        <taxon>Conchiformibius</taxon>
    </lineage>
</organism>
<accession>A0A3P2A8H4</accession>
<dbReference type="AlphaFoldDB" id="A0A3P2A8H4"/>